<proteinExistence type="predicted"/>
<sequence>MSCGRDGLRDQHLMDFLSGAIVAVFDELVSSITKVVNLFLAGNYPRML</sequence>
<accession>A0A699X6X8</accession>
<evidence type="ECO:0000313" key="1">
    <source>
        <dbReference type="EMBL" id="GFD54833.1"/>
    </source>
</evidence>
<name>A0A699X6X8_TANCI</name>
<protein>
    <submittedName>
        <fullName evidence="1">Uncharacterized protein</fullName>
    </submittedName>
</protein>
<feature type="non-terminal residue" evidence="1">
    <location>
        <position position="48"/>
    </location>
</feature>
<gene>
    <name evidence="1" type="ORF">Tci_926802</name>
</gene>
<dbReference type="EMBL" id="BKCJ011810871">
    <property type="protein sequence ID" value="GFD54833.1"/>
    <property type="molecule type" value="Genomic_DNA"/>
</dbReference>
<reference evidence="1" key="1">
    <citation type="journal article" date="2019" name="Sci. Rep.">
        <title>Draft genome of Tanacetum cinerariifolium, the natural source of mosquito coil.</title>
        <authorList>
            <person name="Yamashiro T."/>
            <person name="Shiraishi A."/>
            <person name="Satake H."/>
            <person name="Nakayama K."/>
        </authorList>
    </citation>
    <scope>NUCLEOTIDE SEQUENCE</scope>
</reference>
<organism evidence="1">
    <name type="scientific">Tanacetum cinerariifolium</name>
    <name type="common">Dalmatian daisy</name>
    <name type="synonym">Chrysanthemum cinerariifolium</name>
    <dbReference type="NCBI Taxonomy" id="118510"/>
    <lineage>
        <taxon>Eukaryota</taxon>
        <taxon>Viridiplantae</taxon>
        <taxon>Streptophyta</taxon>
        <taxon>Embryophyta</taxon>
        <taxon>Tracheophyta</taxon>
        <taxon>Spermatophyta</taxon>
        <taxon>Magnoliopsida</taxon>
        <taxon>eudicotyledons</taxon>
        <taxon>Gunneridae</taxon>
        <taxon>Pentapetalae</taxon>
        <taxon>asterids</taxon>
        <taxon>campanulids</taxon>
        <taxon>Asterales</taxon>
        <taxon>Asteraceae</taxon>
        <taxon>Asteroideae</taxon>
        <taxon>Anthemideae</taxon>
        <taxon>Anthemidinae</taxon>
        <taxon>Tanacetum</taxon>
    </lineage>
</organism>
<comment type="caution">
    <text evidence="1">The sequence shown here is derived from an EMBL/GenBank/DDBJ whole genome shotgun (WGS) entry which is preliminary data.</text>
</comment>
<dbReference type="AlphaFoldDB" id="A0A699X6X8"/>